<dbReference type="InterPro" id="IPR036271">
    <property type="entry name" value="Tet_transcr_reg_TetR-rel_C_sf"/>
</dbReference>
<proteinExistence type="predicted"/>
<keyword evidence="1 2" id="KW-0238">DNA-binding</keyword>
<dbReference type="Pfam" id="PF00440">
    <property type="entry name" value="TetR_N"/>
    <property type="match status" value="1"/>
</dbReference>
<dbReference type="GO" id="GO:0000976">
    <property type="term" value="F:transcription cis-regulatory region binding"/>
    <property type="evidence" value="ECO:0007669"/>
    <property type="project" value="TreeGrafter"/>
</dbReference>
<dbReference type="GO" id="GO:0003700">
    <property type="term" value="F:DNA-binding transcription factor activity"/>
    <property type="evidence" value="ECO:0007669"/>
    <property type="project" value="TreeGrafter"/>
</dbReference>
<evidence type="ECO:0000256" key="1">
    <source>
        <dbReference type="ARBA" id="ARBA00023125"/>
    </source>
</evidence>
<accession>A0A7X1FVU9</accession>
<reference evidence="4 5" key="1">
    <citation type="submission" date="2020-08" db="EMBL/GenBank/DDBJ databases">
        <title>The genome sequence of type strain Novosphingobium piscinae KCTC 42194.</title>
        <authorList>
            <person name="Liu Y."/>
        </authorList>
    </citation>
    <scope>NUCLEOTIDE SEQUENCE [LARGE SCALE GENOMIC DNA]</scope>
    <source>
        <strain evidence="4 5">KCTC 42194</strain>
    </source>
</reference>
<sequence length="212" mass="22710">MDQTTTHARLLAAAEGAFLRNGYGGANMGEIARQAGISKKTIYKLVASKADLFSAVVSNAIALERLTRHLGDVQDGDIAGPLRAFLTAYAKLSLSPRGTQADKLVTAEAHRFPELAKAYAESVEAAATQPLIAWLGRQADAGYIAVACPDRAARMLAAMVILDPLKSLMLGQHSQFEGEDIERMVDEALSIFLRGVLTRPDSRITAASAEER</sequence>
<dbReference type="RefSeq" id="WP_185677754.1">
    <property type="nucleotide sequence ID" value="NZ_JACLAX010000001.1"/>
</dbReference>
<evidence type="ECO:0000256" key="2">
    <source>
        <dbReference type="PROSITE-ProRule" id="PRU00335"/>
    </source>
</evidence>
<dbReference type="InterPro" id="IPR039536">
    <property type="entry name" value="TetR_C_Proteobacteria"/>
</dbReference>
<evidence type="ECO:0000313" key="5">
    <source>
        <dbReference type="Proteomes" id="UP000551327"/>
    </source>
</evidence>
<feature type="domain" description="HTH tetR-type" evidence="3">
    <location>
        <begin position="4"/>
        <end position="64"/>
    </location>
</feature>
<protein>
    <submittedName>
        <fullName evidence="4">TetR/AcrR family transcriptional regulator</fullName>
    </submittedName>
</protein>
<dbReference type="EMBL" id="JACLAX010000001">
    <property type="protein sequence ID" value="MBC2667891.1"/>
    <property type="molecule type" value="Genomic_DNA"/>
</dbReference>
<feature type="DNA-binding region" description="H-T-H motif" evidence="2">
    <location>
        <begin position="27"/>
        <end position="46"/>
    </location>
</feature>
<evidence type="ECO:0000313" key="4">
    <source>
        <dbReference type="EMBL" id="MBC2667891.1"/>
    </source>
</evidence>
<gene>
    <name evidence="4" type="ORF">H7F53_01875</name>
</gene>
<dbReference type="InterPro" id="IPR050109">
    <property type="entry name" value="HTH-type_TetR-like_transc_reg"/>
</dbReference>
<dbReference type="Gene3D" id="1.10.357.10">
    <property type="entry name" value="Tetracycline Repressor, domain 2"/>
    <property type="match status" value="1"/>
</dbReference>
<dbReference type="PANTHER" id="PTHR30055">
    <property type="entry name" value="HTH-TYPE TRANSCRIPTIONAL REGULATOR RUTR"/>
    <property type="match status" value="1"/>
</dbReference>
<name>A0A7X1FVU9_9SPHN</name>
<dbReference type="PROSITE" id="PS50977">
    <property type="entry name" value="HTH_TETR_2"/>
    <property type="match status" value="1"/>
</dbReference>
<dbReference type="SUPFAM" id="SSF46689">
    <property type="entry name" value="Homeodomain-like"/>
    <property type="match status" value="1"/>
</dbReference>
<dbReference type="Pfam" id="PF14246">
    <property type="entry name" value="TetR_C_7"/>
    <property type="match status" value="1"/>
</dbReference>
<dbReference type="SUPFAM" id="SSF48498">
    <property type="entry name" value="Tetracyclin repressor-like, C-terminal domain"/>
    <property type="match status" value="1"/>
</dbReference>
<dbReference type="AlphaFoldDB" id="A0A7X1FVU9"/>
<dbReference type="InterPro" id="IPR001647">
    <property type="entry name" value="HTH_TetR"/>
</dbReference>
<dbReference type="Proteomes" id="UP000551327">
    <property type="component" value="Unassembled WGS sequence"/>
</dbReference>
<dbReference type="PANTHER" id="PTHR30055:SF223">
    <property type="entry name" value="HTH-TYPE TRANSCRIPTIONAL REGULATOR UIDR"/>
    <property type="match status" value="1"/>
</dbReference>
<dbReference type="InterPro" id="IPR009057">
    <property type="entry name" value="Homeodomain-like_sf"/>
</dbReference>
<evidence type="ECO:0000259" key="3">
    <source>
        <dbReference type="PROSITE" id="PS50977"/>
    </source>
</evidence>
<comment type="caution">
    <text evidence="4">The sequence shown here is derived from an EMBL/GenBank/DDBJ whole genome shotgun (WGS) entry which is preliminary data.</text>
</comment>
<dbReference type="PRINTS" id="PR00455">
    <property type="entry name" value="HTHTETR"/>
</dbReference>
<keyword evidence="5" id="KW-1185">Reference proteome</keyword>
<organism evidence="4 5">
    <name type="scientific">Novosphingobium piscinae</name>
    <dbReference type="NCBI Taxonomy" id="1507448"/>
    <lineage>
        <taxon>Bacteria</taxon>
        <taxon>Pseudomonadati</taxon>
        <taxon>Pseudomonadota</taxon>
        <taxon>Alphaproteobacteria</taxon>
        <taxon>Sphingomonadales</taxon>
        <taxon>Sphingomonadaceae</taxon>
        <taxon>Novosphingobium</taxon>
    </lineage>
</organism>